<dbReference type="eggNOG" id="ENOG5034557">
    <property type="taxonomic scope" value="Bacteria"/>
</dbReference>
<reference evidence="1 2" key="1">
    <citation type="submission" date="2012-05" db="EMBL/GenBank/DDBJ databases">
        <title>Finished chromosome of genome of Chamaesiphon sp. PCC 6605.</title>
        <authorList>
            <consortium name="US DOE Joint Genome Institute"/>
            <person name="Gugger M."/>
            <person name="Coursin T."/>
            <person name="Rippka R."/>
            <person name="Tandeau De Marsac N."/>
            <person name="Huntemann M."/>
            <person name="Wei C.-L."/>
            <person name="Han J."/>
            <person name="Detter J.C."/>
            <person name="Han C."/>
            <person name="Tapia R."/>
            <person name="Chen A."/>
            <person name="Kyrpides N."/>
            <person name="Mavromatis K."/>
            <person name="Markowitz V."/>
            <person name="Szeto E."/>
            <person name="Ivanova N."/>
            <person name="Pagani I."/>
            <person name="Pati A."/>
            <person name="Goodwin L."/>
            <person name="Nordberg H.P."/>
            <person name="Cantor M.N."/>
            <person name="Hua S.X."/>
            <person name="Woyke T."/>
            <person name="Kerfeld C.A."/>
        </authorList>
    </citation>
    <scope>NUCLEOTIDE SEQUENCE [LARGE SCALE GENOMIC DNA]</scope>
    <source>
        <strain evidence="2">ATCC 27169 / PCC 6605</strain>
    </source>
</reference>
<keyword evidence="2" id="KW-1185">Reference proteome</keyword>
<evidence type="ECO:0000313" key="1">
    <source>
        <dbReference type="EMBL" id="AFY93085.1"/>
    </source>
</evidence>
<dbReference type="OrthoDB" id="583188at2"/>
<dbReference type="STRING" id="1173020.Cha6605_1980"/>
<dbReference type="RefSeq" id="WP_015159249.1">
    <property type="nucleotide sequence ID" value="NC_019697.1"/>
</dbReference>
<organism evidence="1 2">
    <name type="scientific">Chamaesiphon minutus (strain ATCC 27169 / PCC 6605)</name>
    <dbReference type="NCBI Taxonomy" id="1173020"/>
    <lineage>
        <taxon>Bacteria</taxon>
        <taxon>Bacillati</taxon>
        <taxon>Cyanobacteriota</taxon>
        <taxon>Cyanophyceae</taxon>
        <taxon>Gomontiellales</taxon>
        <taxon>Chamaesiphonaceae</taxon>
        <taxon>Chamaesiphon</taxon>
    </lineage>
</organism>
<dbReference type="EMBL" id="CP003600">
    <property type="protein sequence ID" value="AFY93085.1"/>
    <property type="molecule type" value="Genomic_DNA"/>
</dbReference>
<dbReference type="HOGENOM" id="CLU_2407896_0_0_3"/>
<name>K9UE26_CHAP6</name>
<accession>K9UE26</accession>
<dbReference type="KEGG" id="cmp:Cha6605_1980"/>
<sequence length="92" mass="10190">MKAQVYVNRHVMTANKKATKDRGVPIDEAAISVNTYLGVVYGKEIDFTQGCKLVQNATNARCSGATIWMEAEFESLVIDGIKADRSMFEKTN</sequence>
<dbReference type="AlphaFoldDB" id="K9UE26"/>
<dbReference type="Proteomes" id="UP000010366">
    <property type="component" value="Chromosome"/>
</dbReference>
<protein>
    <submittedName>
        <fullName evidence="1">Uncharacterized protein</fullName>
    </submittedName>
</protein>
<evidence type="ECO:0000313" key="2">
    <source>
        <dbReference type="Proteomes" id="UP000010366"/>
    </source>
</evidence>
<proteinExistence type="predicted"/>
<gene>
    <name evidence="1" type="ORF">Cha6605_1980</name>
</gene>